<evidence type="ECO:0000256" key="2">
    <source>
        <dbReference type="SAM" id="MobiDB-lite"/>
    </source>
</evidence>
<sequence>MTKQGPRQARKTRRNNRLEDSENDYENMTLKDYSNEFDKLVKKYQDENIYSLYENLAKLYEINESNLTKKIAELEEDAKAMQQKIYNDKITINQLIEDNDAQINEYISDIQKVNHEIKQLKEETVRGENVQRENNIKIKRLETEIGQKTRQEEILSKKYTKIQEEKTEIKLAMDALQSTIDEMRNQSQILNPHYRMSYDRLSYDSDTEEEKSFSFSSTINNSSISDGMQSFAEELEEYENSRRTNLNQDDTREQRGDNYGNMIEEISDTSEEEDITNLTICENPNKDIVNKKERKTNIESNNKKVTNEKTEPKQLFNGVRAIPLSPEIQIHVPKNLNISNERPKYININELEAQGNQDILTQIKLLDIEDQVKLNSIRMNKIEDKFAKLTNNQTEKTAKLTNNQIERENKKDKNPIKVQNTQKKTCVMIGDSHLRYIQEKMEENKQFSQGYTTQTHMKPGQGIEEICNMIPQNMKEDSVLVVCAGTNDIYKTKLYTFKEQIEKLAKLRHKVIIVSIPPQNCIHTNEDIIRLNTRIKYICAQYDNIEILNTHTFIKPQHLAIDGIHMSRKAKIWMSTKLVSMIGDKRTRTINNTNNMSENRRHTNQKGNKEYQSGEKAGIWENGRFIPHYENQKVYTDNRAGRWEDKNFLNYYQFNNIQKEEEWPIYNGQKNLRKDNKSMGKENGNNEKRHQPFRNYSRPRTFRMYNFISDSNPQYHNANFPKTKNNIPEW</sequence>
<reference evidence="3" key="1">
    <citation type="submission" date="2021-05" db="EMBL/GenBank/DDBJ databases">
        <authorList>
            <person name="Alioto T."/>
            <person name="Alioto T."/>
            <person name="Gomez Garrido J."/>
        </authorList>
    </citation>
    <scope>NUCLEOTIDE SEQUENCE</scope>
</reference>
<dbReference type="Gene3D" id="3.40.50.1110">
    <property type="entry name" value="SGNH hydrolase"/>
    <property type="match status" value="1"/>
</dbReference>
<name>A0A8D9BZ07_9HEMI</name>
<organism evidence="3">
    <name type="scientific">Cacopsylla melanoneura</name>
    <dbReference type="NCBI Taxonomy" id="428564"/>
    <lineage>
        <taxon>Eukaryota</taxon>
        <taxon>Metazoa</taxon>
        <taxon>Ecdysozoa</taxon>
        <taxon>Arthropoda</taxon>
        <taxon>Hexapoda</taxon>
        <taxon>Insecta</taxon>
        <taxon>Pterygota</taxon>
        <taxon>Neoptera</taxon>
        <taxon>Paraneoptera</taxon>
        <taxon>Hemiptera</taxon>
        <taxon>Sternorrhyncha</taxon>
        <taxon>Psylloidea</taxon>
        <taxon>Psyllidae</taxon>
        <taxon>Psyllinae</taxon>
        <taxon>Cacopsylla</taxon>
    </lineage>
</organism>
<dbReference type="EMBL" id="HBUF01676228">
    <property type="protein sequence ID" value="CAG6791452.1"/>
    <property type="molecule type" value="Transcribed_RNA"/>
</dbReference>
<dbReference type="SUPFAM" id="SSF52266">
    <property type="entry name" value="SGNH hydrolase"/>
    <property type="match status" value="1"/>
</dbReference>
<keyword evidence="1" id="KW-0175">Coiled coil</keyword>
<feature type="compositionally biased region" description="Basic and acidic residues" evidence="2">
    <location>
        <begin position="672"/>
        <end position="690"/>
    </location>
</feature>
<evidence type="ECO:0000256" key="1">
    <source>
        <dbReference type="SAM" id="Coils"/>
    </source>
</evidence>
<feature type="region of interest" description="Disordered" evidence="2">
    <location>
        <begin position="589"/>
        <end position="611"/>
    </location>
</feature>
<feature type="coiled-coil region" evidence="1">
    <location>
        <begin position="57"/>
        <end position="186"/>
    </location>
</feature>
<feature type="region of interest" description="Disordered" evidence="2">
    <location>
        <begin position="1"/>
        <end position="23"/>
    </location>
</feature>
<accession>A0A8D9BZ07</accession>
<feature type="region of interest" description="Disordered" evidence="2">
    <location>
        <begin position="671"/>
        <end position="696"/>
    </location>
</feature>
<dbReference type="AlphaFoldDB" id="A0A8D9BZ07"/>
<proteinExistence type="predicted"/>
<evidence type="ECO:0000313" key="3">
    <source>
        <dbReference type="EMBL" id="CAG6791452.1"/>
    </source>
</evidence>
<dbReference type="InterPro" id="IPR036514">
    <property type="entry name" value="SGNH_hydro_sf"/>
</dbReference>
<protein>
    <submittedName>
        <fullName evidence="3">Uncharacterized protein</fullName>
    </submittedName>
</protein>